<keyword evidence="2" id="KW-1185">Reference proteome</keyword>
<proteinExistence type="predicted"/>
<evidence type="ECO:0000313" key="2">
    <source>
        <dbReference type="Proteomes" id="UP000011724"/>
    </source>
</evidence>
<reference evidence="2" key="2">
    <citation type="journal article" date="2013" name="Stand. Genomic Sci.">
        <title>Complete genome sequence of Desulfocapsa sulfexigens, a marine deltaproteobacterium specialized in disproportionating inorganic sulfur compounds.</title>
        <authorList>
            <person name="Finster K.W."/>
            <person name="Kjeldsen K.U."/>
            <person name="Kube M."/>
            <person name="Reinhardt R."/>
            <person name="Mussmann M."/>
            <person name="Amann R."/>
            <person name="Schreiber L."/>
        </authorList>
    </citation>
    <scope>NUCLEOTIDE SEQUENCE [LARGE SCALE GENOMIC DNA]</scope>
    <source>
        <strain evidence="2">DSM 10523 / SB164P1</strain>
    </source>
</reference>
<dbReference type="EMBL" id="FO203427">
    <property type="protein sequence ID" value="CCH47348.1"/>
    <property type="molecule type" value="Genomic_DNA"/>
</dbReference>
<dbReference type="Proteomes" id="UP000011724">
    <property type="component" value="Chromosome"/>
</dbReference>
<evidence type="ECO:0000313" key="1">
    <source>
        <dbReference type="EMBL" id="CCH47348.1"/>
    </source>
</evidence>
<dbReference type="HOGENOM" id="CLU_2057606_0_0_7"/>
<sequence>MVECNLAKVEVASSNLVSRSIQKYDRSERAGFFVFLLHFPFLDIYQCFLMKTDQLRYGPCTESDDGKVFPTQRLVREYYELYRSNCYARKKNIPQIHAYECAFSLSVGWDAGQKFYCSN</sequence>
<accession>M1WUH5</accession>
<reference evidence="1 2" key="1">
    <citation type="journal article" date="2013" name="PLoS ONE">
        <title>The first genomic and proteomic characterization of a deep-sea sulfate reducer: insights into the piezophilic lifestyle of Desulfovibrio piezophilus.</title>
        <authorList>
            <person name="Pradel N."/>
            <person name="Ji B."/>
            <person name="Gimenez G."/>
            <person name="Talla E."/>
            <person name="Lenoble P."/>
            <person name="Garel M."/>
            <person name="Tamburini C."/>
            <person name="Fourquet P."/>
            <person name="Lebrun R."/>
            <person name="Bertin P."/>
            <person name="Denis Y."/>
            <person name="Pophillat M."/>
            <person name="Barbe V."/>
            <person name="Ollivier B."/>
            <person name="Dolla A."/>
        </authorList>
    </citation>
    <scope>NUCLEOTIDE SEQUENCE [LARGE SCALE GENOMIC DNA]</scope>
    <source>
        <strain evidence="2">DSM 10523 / SB164P1</strain>
    </source>
</reference>
<organism evidence="1 2">
    <name type="scientific">Pseudodesulfovibrio piezophilus (strain DSM 21447 / JCM 15486 / C1TLV30)</name>
    <name type="common">Desulfovibrio piezophilus</name>
    <dbReference type="NCBI Taxonomy" id="1322246"/>
    <lineage>
        <taxon>Bacteria</taxon>
        <taxon>Pseudomonadati</taxon>
        <taxon>Thermodesulfobacteriota</taxon>
        <taxon>Desulfovibrionia</taxon>
        <taxon>Desulfovibrionales</taxon>
        <taxon>Desulfovibrionaceae</taxon>
    </lineage>
</organism>
<dbReference type="KEGG" id="dpi:BN4_10108"/>
<protein>
    <submittedName>
        <fullName evidence="1">Uncharacterized protein</fullName>
    </submittedName>
</protein>
<dbReference type="AlphaFoldDB" id="M1WUH5"/>
<name>M1WUH5_PSEP2</name>
<gene>
    <name evidence="1" type="ordered locus">BN4_10108</name>
</gene>